<accession>A0ABS1IZH8</accession>
<dbReference type="InterPro" id="IPR036188">
    <property type="entry name" value="FAD/NAD-bd_sf"/>
</dbReference>
<sequence>MSKVLVIGAGAAGSMAAIFAARAGNDVIVFEKNAKTGKKIYITGKGRCNLTNAVENEELIKNTIRNPKFMYSAYSAFSSNDTIGFFEKLNCPIKVERGNRAFPESDHSSDIIKALDKAMEEAGVKVRYNTPVEQLVISDDGATIKGIKLRDGKMVEADKVIVATGGISYRSTGSTGDGYEFAKQAGHTVKDLRPSLVALEVKESFVKELEGLSLKNVRVIVKNGKKTLFNELGEMLFTRNGVSGPLILSASSIAGDIFYSEGGELSIDLKPALTEDELDARLLRDFTEFRAKALKNALDKLLPKSLIPVFLERTKINTEKKAGDLTKSERSVIIGLLKHFTLQVTGLRGYEEAVITKGGVSVKEINPKTMESKLVKGLYFVGEVLDVDALTGGFNLQIAWSTGVVAGSDII</sequence>
<evidence type="ECO:0000313" key="7">
    <source>
        <dbReference type="EMBL" id="MBK5897242.1"/>
    </source>
</evidence>
<evidence type="ECO:0000256" key="3">
    <source>
        <dbReference type="ARBA" id="ARBA00022827"/>
    </source>
</evidence>
<dbReference type="PANTHER" id="PTHR42887">
    <property type="entry name" value="OS12G0638800 PROTEIN"/>
    <property type="match status" value="1"/>
</dbReference>
<dbReference type="Pfam" id="PF03486">
    <property type="entry name" value="HI0933_like"/>
    <property type="match status" value="1"/>
</dbReference>
<feature type="domain" description="RsdA/BaiN/AoA(So)-like Rossmann fold-like" evidence="5">
    <location>
        <begin position="3"/>
        <end position="408"/>
    </location>
</feature>
<dbReference type="Gene3D" id="2.40.30.10">
    <property type="entry name" value="Translation factors"/>
    <property type="match status" value="1"/>
</dbReference>
<organism evidence="7 8">
    <name type="scientific">Catonella massiliensis</name>
    <dbReference type="NCBI Taxonomy" id="2799636"/>
    <lineage>
        <taxon>Bacteria</taxon>
        <taxon>Bacillati</taxon>
        <taxon>Bacillota</taxon>
        <taxon>Clostridia</taxon>
        <taxon>Lachnospirales</taxon>
        <taxon>Lachnospiraceae</taxon>
        <taxon>Catonella</taxon>
    </lineage>
</organism>
<dbReference type="SUPFAM" id="SSF160996">
    <property type="entry name" value="HI0933 insert domain-like"/>
    <property type="match status" value="1"/>
</dbReference>
<dbReference type="Pfam" id="PF22780">
    <property type="entry name" value="HI0933_like_1st"/>
    <property type="match status" value="1"/>
</dbReference>
<dbReference type="InterPro" id="IPR055178">
    <property type="entry name" value="RsdA/BaiN/AoA(So)-like_dom"/>
</dbReference>
<evidence type="ECO:0000256" key="1">
    <source>
        <dbReference type="ARBA" id="ARBA00001974"/>
    </source>
</evidence>
<comment type="caution">
    <text evidence="7">The sequence shown here is derived from an EMBL/GenBank/DDBJ whole genome shotgun (WGS) entry which is preliminary data.</text>
</comment>
<evidence type="ECO:0000313" key="8">
    <source>
        <dbReference type="Proteomes" id="UP000604730"/>
    </source>
</evidence>
<dbReference type="PANTHER" id="PTHR42887:SF2">
    <property type="entry name" value="OS12G0638800 PROTEIN"/>
    <property type="match status" value="1"/>
</dbReference>
<evidence type="ECO:0000256" key="4">
    <source>
        <dbReference type="SAM" id="SignalP"/>
    </source>
</evidence>
<dbReference type="InterPro" id="IPR057661">
    <property type="entry name" value="RsdA/BaiN/AoA(So)_Rossmann"/>
</dbReference>
<dbReference type="Proteomes" id="UP000604730">
    <property type="component" value="Unassembled WGS sequence"/>
</dbReference>
<proteinExistence type="predicted"/>
<evidence type="ECO:0000256" key="2">
    <source>
        <dbReference type="ARBA" id="ARBA00022630"/>
    </source>
</evidence>
<dbReference type="RefSeq" id="WP_208428740.1">
    <property type="nucleotide sequence ID" value="NZ_JAEPRJ010000001.1"/>
</dbReference>
<feature type="chain" id="PRO_5045244402" evidence="4">
    <location>
        <begin position="24"/>
        <end position="411"/>
    </location>
</feature>
<dbReference type="PRINTS" id="PR00368">
    <property type="entry name" value="FADPNR"/>
</dbReference>
<dbReference type="Gene3D" id="1.10.8.260">
    <property type="entry name" value="HI0933 insert domain-like"/>
    <property type="match status" value="1"/>
</dbReference>
<name>A0ABS1IZH8_9FIRM</name>
<dbReference type="NCBIfam" id="TIGR00275">
    <property type="entry name" value="aminoacetone oxidase family FAD-binding enzyme"/>
    <property type="match status" value="1"/>
</dbReference>
<dbReference type="InterPro" id="IPR004792">
    <property type="entry name" value="BaiN-like"/>
</dbReference>
<keyword evidence="2" id="KW-0285">Flavoprotein</keyword>
<feature type="signal peptide" evidence="4">
    <location>
        <begin position="1"/>
        <end position="23"/>
    </location>
</feature>
<dbReference type="Gene3D" id="3.50.50.60">
    <property type="entry name" value="FAD/NAD(P)-binding domain"/>
    <property type="match status" value="1"/>
</dbReference>
<dbReference type="InterPro" id="IPR023166">
    <property type="entry name" value="BaiN-like_dom_sf"/>
</dbReference>
<gene>
    <name evidence="7" type="ORF">JJN12_05495</name>
</gene>
<feature type="domain" description="RsdA/BaiN/AoA(So)-like insert" evidence="6">
    <location>
        <begin position="193"/>
        <end position="354"/>
    </location>
</feature>
<dbReference type="PRINTS" id="PR00411">
    <property type="entry name" value="PNDRDTASEI"/>
</dbReference>
<protein>
    <submittedName>
        <fullName evidence="7">NAD(P)/FAD-dependent oxidoreductase</fullName>
    </submittedName>
</protein>
<keyword evidence="3" id="KW-0274">FAD</keyword>
<dbReference type="SUPFAM" id="SSF51905">
    <property type="entry name" value="FAD/NAD(P)-binding domain"/>
    <property type="match status" value="1"/>
</dbReference>
<keyword evidence="8" id="KW-1185">Reference proteome</keyword>
<dbReference type="EMBL" id="JAEPRJ010000001">
    <property type="protein sequence ID" value="MBK5897242.1"/>
    <property type="molecule type" value="Genomic_DNA"/>
</dbReference>
<reference evidence="7 8" key="1">
    <citation type="submission" date="2021-01" db="EMBL/GenBank/DDBJ databases">
        <title>Isolation and description of Catonella massiliensis sp. nov., a novel Catonella species, isolated from a stable periodontitis subject.</title>
        <authorList>
            <person name="Antezack A."/>
            <person name="Boxberger M."/>
            <person name="La Scola B."/>
            <person name="Monnet-Corti V."/>
        </authorList>
    </citation>
    <scope>NUCLEOTIDE SEQUENCE [LARGE SCALE GENOMIC DNA]</scope>
    <source>
        <strain evidence="7 8">Marseille-Q4567</strain>
    </source>
</reference>
<comment type="cofactor">
    <cofactor evidence="1">
        <name>FAD</name>
        <dbReference type="ChEBI" id="CHEBI:57692"/>
    </cofactor>
</comment>
<evidence type="ECO:0000259" key="6">
    <source>
        <dbReference type="Pfam" id="PF22780"/>
    </source>
</evidence>
<keyword evidence="4" id="KW-0732">Signal</keyword>
<evidence type="ECO:0000259" key="5">
    <source>
        <dbReference type="Pfam" id="PF03486"/>
    </source>
</evidence>